<keyword evidence="3 8" id="KW-0808">Transferase</keyword>
<dbReference type="InterPro" id="IPR003016">
    <property type="entry name" value="2-oxoA_DH_lipoyl-BS"/>
</dbReference>
<feature type="domain" description="Lipoyl-binding" evidence="10">
    <location>
        <begin position="2"/>
        <end position="77"/>
    </location>
</feature>
<feature type="region of interest" description="Disordered" evidence="9">
    <location>
        <begin position="87"/>
        <end position="122"/>
    </location>
</feature>
<dbReference type="EC" id="2.3.1.12" evidence="8"/>
<dbReference type="InterPro" id="IPR045257">
    <property type="entry name" value="E2/Pdx1"/>
</dbReference>
<dbReference type="Pfam" id="PF02817">
    <property type="entry name" value="E3_binding"/>
    <property type="match status" value="1"/>
</dbReference>
<evidence type="ECO:0000256" key="7">
    <source>
        <dbReference type="ARBA" id="ARBA00048370"/>
    </source>
</evidence>
<dbReference type="EMBL" id="JAUKPO010000003">
    <property type="protein sequence ID" value="MDO1446206.1"/>
    <property type="molecule type" value="Genomic_DNA"/>
</dbReference>
<dbReference type="NCBIfam" id="TIGR01349">
    <property type="entry name" value="PDHac_trf_mito"/>
    <property type="match status" value="1"/>
</dbReference>
<keyword evidence="13" id="KW-1185">Reference proteome</keyword>
<dbReference type="Proteomes" id="UP001168528">
    <property type="component" value="Unassembled WGS sequence"/>
</dbReference>
<evidence type="ECO:0000256" key="5">
    <source>
        <dbReference type="ARBA" id="ARBA00023315"/>
    </source>
</evidence>
<dbReference type="InterPro" id="IPR036625">
    <property type="entry name" value="E3-bd_dom_sf"/>
</dbReference>
<dbReference type="PROSITE" id="PS51826">
    <property type="entry name" value="PSBD"/>
    <property type="match status" value="1"/>
</dbReference>
<gene>
    <name evidence="12" type="ORF">Q0590_08085</name>
</gene>
<protein>
    <recommendedName>
        <fullName evidence="8">Acetyltransferase component of pyruvate dehydrogenase complex</fullName>
        <ecNumber evidence="8">2.3.1.12</ecNumber>
    </recommendedName>
</protein>
<evidence type="ECO:0000256" key="4">
    <source>
        <dbReference type="ARBA" id="ARBA00022823"/>
    </source>
</evidence>
<dbReference type="PROSITE" id="PS00189">
    <property type="entry name" value="LIPOYL"/>
    <property type="match status" value="2"/>
</dbReference>
<dbReference type="PANTHER" id="PTHR23151">
    <property type="entry name" value="DIHYDROLIPOAMIDE ACETYL/SUCCINYL-TRANSFERASE-RELATED"/>
    <property type="match status" value="1"/>
</dbReference>
<dbReference type="InterPro" id="IPR011053">
    <property type="entry name" value="Single_hybrid_motif"/>
</dbReference>
<dbReference type="Gene3D" id="3.30.559.10">
    <property type="entry name" value="Chloramphenicol acetyltransferase-like domain"/>
    <property type="match status" value="1"/>
</dbReference>
<evidence type="ECO:0000256" key="9">
    <source>
        <dbReference type="SAM" id="MobiDB-lite"/>
    </source>
</evidence>
<dbReference type="PROSITE" id="PS50968">
    <property type="entry name" value="BIOTINYL_LIPOYL"/>
    <property type="match status" value="2"/>
</dbReference>
<evidence type="ECO:0000256" key="1">
    <source>
        <dbReference type="ARBA" id="ARBA00007317"/>
    </source>
</evidence>
<evidence type="ECO:0000256" key="2">
    <source>
        <dbReference type="ARBA" id="ARBA00011484"/>
    </source>
</evidence>
<comment type="catalytic activity">
    <reaction evidence="7 8">
        <text>N(6)-[(R)-dihydrolipoyl]-L-lysyl-[protein] + acetyl-CoA = N(6)-[(R)-S(8)-acetyldihydrolipoyl]-L-lysyl-[protein] + CoA</text>
        <dbReference type="Rhea" id="RHEA:17017"/>
        <dbReference type="Rhea" id="RHEA-COMP:10475"/>
        <dbReference type="Rhea" id="RHEA-COMP:10478"/>
        <dbReference type="ChEBI" id="CHEBI:57287"/>
        <dbReference type="ChEBI" id="CHEBI:57288"/>
        <dbReference type="ChEBI" id="CHEBI:83100"/>
        <dbReference type="ChEBI" id="CHEBI:83111"/>
        <dbReference type="EC" id="2.3.1.12"/>
    </reaction>
</comment>
<name>A0ABT8R274_9BACT</name>
<sequence>MAEIIRMPKMSDTMTEGVIAAWHKKVGDTVKSGDVLAEVETDKATMDLESYQDGTLLYIGPKEKDAVPVDGILAIIGEKGENIDALLKQSGNNTNGNGSAPASKPADAPVKEEAKPTAPAMAPAEVNASVIRMPKMSDTMTEGTIVAWHKKVGDAVKSGDLLAEVETDKATMELESYEDGTLLYIGVEAGASVVVDGVLAIIGEKGADYKALLQEPKTQPAKEANGAPSKPEEKTTAPAATSPAQTPEPVAADSDERLKISPLAKKLAQEKGFDIRQIKGSGDNGRIVKRDVESFVPAAKPATSAPAQEKAPAAKPAEKPMVLPSIVGEEKFEEVPVSQMRKTIARRLAESKFGAPHFYLTMEINMDKAVEARQSMNEFSPVKISFNDLVIKAAAVALRKHPKINSSWRGDKIRYNQHIHIGVAVAVEEGLLVPVVRFADNKTLSHIAAEVKDLGGKAKNKQLQPADWEGNTFTVSNLGMFGIEDFTAIINPPDACILAVGGIKQTPIVKDGEIKIGNVMKVTLSCDHRVVDGALGAAFLQTLKGLLEDPVRILV</sequence>
<dbReference type="InterPro" id="IPR006257">
    <property type="entry name" value="LAT1"/>
</dbReference>
<evidence type="ECO:0000256" key="8">
    <source>
        <dbReference type="RuleBase" id="RU361137"/>
    </source>
</evidence>
<dbReference type="CDD" id="cd06849">
    <property type="entry name" value="lipoyl_domain"/>
    <property type="match status" value="2"/>
</dbReference>
<organism evidence="12 13">
    <name type="scientific">Rhodocytophaga aerolata</name>
    <dbReference type="NCBI Taxonomy" id="455078"/>
    <lineage>
        <taxon>Bacteria</taxon>
        <taxon>Pseudomonadati</taxon>
        <taxon>Bacteroidota</taxon>
        <taxon>Cytophagia</taxon>
        <taxon>Cytophagales</taxon>
        <taxon>Rhodocytophagaceae</taxon>
        <taxon>Rhodocytophaga</taxon>
    </lineage>
</organism>
<feature type="domain" description="Lipoyl-binding" evidence="10">
    <location>
        <begin position="128"/>
        <end position="203"/>
    </location>
</feature>
<comment type="function">
    <text evidence="6">The pyruvate dehydrogenase complex catalyzes the overall conversion of pyruvate to acetyl-CoA and CO(2). It contains multiple copies of three enzymatic components: pyruvate dehydrogenase (E1), dihydrolipoamide acetyltransferase (E2) and lipoamide dehydrogenase (E3).</text>
</comment>
<feature type="domain" description="Peripheral subunit-binding (PSBD)" evidence="11">
    <location>
        <begin position="259"/>
        <end position="296"/>
    </location>
</feature>
<dbReference type="Gene3D" id="4.10.320.10">
    <property type="entry name" value="E3-binding domain"/>
    <property type="match status" value="1"/>
</dbReference>
<dbReference type="InterPro" id="IPR000089">
    <property type="entry name" value="Biotin_lipoyl"/>
</dbReference>
<dbReference type="InterPro" id="IPR023213">
    <property type="entry name" value="CAT-like_dom_sf"/>
</dbReference>
<evidence type="ECO:0000256" key="6">
    <source>
        <dbReference type="ARBA" id="ARBA00025211"/>
    </source>
</evidence>
<accession>A0ABT8R274</accession>
<dbReference type="InterPro" id="IPR001078">
    <property type="entry name" value="2-oxoacid_DH_actylTfrase"/>
</dbReference>
<dbReference type="Pfam" id="PF00198">
    <property type="entry name" value="2-oxoacid_dh"/>
    <property type="match status" value="1"/>
</dbReference>
<proteinExistence type="inferred from homology"/>
<dbReference type="SUPFAM" id="SSF52777">
    <property type="entry name" value="CoA-dependent acyltransferases"/>
    <property type="match status" value="1"/>
</dbReference>
<evidence type="ECO:0000313" key="13">
    <source>
        <dbReference type="Proteomes" id="UP001168528"/>
    </source>
</evidence>
<evidence type="ECO:0000259" key="10">
    <source>
        <dbReference type="PROSITE" id="PS50968"/>
    </source>
</evidence>
<evidence type="ECO:0000259" key="11">
    <source>
        <dbReference type="PROSITE" id="PS51826"/>
    </source>
</evidence>
<dbReference type="SUPFAM" id="SSF47005">
    <property type="entry name" value="Peripheral subunit-binding domain of 2-oxo acid dehydrogenase complex"/>
    <property type="match status" value="1"/>
</dbReference>
<keyword evidence="4 8" id="KW-0450">Lipoyl</keyword>
<dbReference type="Gene3D" id="2.40.50.100">
    <property type="match status" value="2"/>
</dbReference>
<dbReference type="GO" id="GO:0004742">
    <property type="term" value="F:dihydrolipoyllysine-residue acetyltransferase activity"/>
    <property type="evidence" value="ECO:0007669"/>
    <property type="project" value="UniProtKB-EC"/>
</dbReference>
<dbReference type="PANTHER" id="PTHR23151:SF90">
    <property type="entry name" value="DIHYDROLIPOYLLYSINE-RESIDUE ACETYLTRANSFERASE COMPONENT OF PYRUVATE DEHYDROGENASE COMPLEX, MITOCHONDRIAL-RELATED"/>
    <property type="match status" value="1"/>
</dbReference>
<keyword evidence="12" id="KW-0670">Pyruvate</keyword>
<dbReference type="InterPro" id="IPR004167">
    <property type="entry name" value="PSBD"/>
</dbReference>
<evidence type="ECO:0000313" key="12">
    <source>
        <dbReference type="EMBL" id="MDO1446206.1"/>
    </source>
</evidence>
<feature type="compositionally biased region" description="Low complexity" evidence="9">
    <location>
        <begin position="236"/>
        <end position="249"/>
    </location>
</feature>
<comment type="similarity">
    <text evidence="1 8">Belongs to the 2-oxoacid dehydrogenase family.</text>
</comment>
<feature type="region of interest" description="Disordered" evidence="9">
    <location>
        <begin position="215"/>
        <end position="256"/>
    </location>
</feature>
<dbReference type="RefSeq" id="WP_302037007.1">
    <property type="nucleotide sequence ID" value="NZ_JAUKPO010000003.1"/>
</dbReference>
<reference evidence="12" key="1">
    <citation type="submission" date="2023-07" db="EMBL/GenBank/DDBJ databases">
        <title>The genome sequence of Rhodocytophaga aerolata KACC 12507.</title>
        <authorList>
            <person name="Zhang X."/>
        </authorList>
    </citation>
    <scope>NUCLEOTIDE SEQUENCE</scope>
    <source>
        <strain evidence="12">KACC 12507</strain>
    </source>
</reference>
<comment type="subunit">
    <text evidence="2">Forms a 24-polypeptide structural core with octahedral symmetry.</text>
</comment>
<feature type="compositionally biased region" description="Polar residues" evidence="9">
    <location>
        <begin position="89"/>
        <end position="100"/>
    </location>
</feature>
<comment type="caution">
    <text evidence="12">The sequence shown here is derived from an EMBL/GenBank/DDBJ whole genome shotgun (WGS) entry which is preliminary data.</text>
</comment>
<evidence type="ECO:0000256" key="3">
    <source>
        <dbReference type="ARBA" id="ARBA00022679"/>
    </source>
</evidence>
<dbReference type="Pfam" id="PF00364">
    <property type="entry name" value="Biotin_lipoyl"/>
    <property type="match status" value="2"/>
</dbReference>
<comment type="cofactor">
    <cofactor evidence="8">
        <name>(R)-lipoate</name>
        <dbReference type="ChEBI" id="CHEBI:83088"/>
    </cofactor>
    <text evidence="8">Binds 2 lipoyl cofactors covalently.</text>
</comment>
<keyword evidence="5 8" id="KW-0012">Acyltransferase</keyword>
<dbReference type="SUPFAM" id="SSF51230">
    <property type="entry name" value="Single hybrid motif"/>
    <property type="match status" value="2"/>
</dbReference>